<evidence type="ECO:0000259" key="2">
    <source>
        <dbReference type="Pfam" id="PF13635"/>
    </source>
</evidence>
<dbReference type="SUPFAM" id="SSF52540">
    <property type="entry name" value="P-loop containing nucleoside triphosphate hydrolases"/>
    <property type="match status" value="1"/>
</dbReference>
<evidence type="ECO:0000313" key="3">
    <source>
        <dbReference type="EMBL" id="SPD73255.1"/>
    </source>
</evidence>
<dbReference type="EMBL" id="OJIN01000084">
    <property type="protein sequence ID" value="SPD73255.1"/>
    <property type="molecule type" value="Genomic_DNA"/>
</dbReference>
<dbReference type="Pfam" id="PF13635">
    <property type="entry name" value="DUF4143"/>
    <property type="match status" value="1"/>
</dbReference>
<dbReference type="InterPro" id="IPR025420">
    <property type="entry name" value="DUF4143"/>
</dbReference>
<proteinExistence type="predicted"/>
<gene>
    <name evidence="3" type="ORF">PITCH_A1740064</name>
</gene>
<reference evidence="3" key="1">
    <citation type="submission" date="2018-01" db="EMBL/GenBank/DDBJ databases">
        <authorList>
            <person name="Regsiter A."/>
            <person name="William W."/>
        </authorList>
    </citation>
    <scope>NUCLEOTIDE SEQUENCE</scope>
    <source>
        <strain evidence="3">TRIP AH-1</strain>
    </source>
</reference>
<organism evidence="3">
    <name type="scientific">uncultured Desulfobacterium sp</name>
    <dbReference type="NCBI Taxonomy" id="201089"/>
    <lineage>
        <taxon>Bacteria</taxon>
        <taxon>Pseudomonadati</taxon>
        <taxon>Thermodesulfobacteriota</taxon>
        <taxon>Desulfobacteria</taxon>
        <taxon>Desulfobacterales</taxon>
        <taxon>Desulfobacteriaceae</taxon>
        <taxon>Desulfobacterium</taxon>
        <taxon>environmental samples</taxon>
    </lineage>
</organism>
<dbReference type="PANTHER" id="PTHR43566">
    <property type="entry name" value="CONSERVED PROTEIN"/>
    <property type="match status" value="1"/>
</dbReference>
<accession>A0A445MUV6</accession>
<dbReference type="PANTHER" id="PTHR43566:SF1">
    <property type="entry name" value="AAA+ ATPASE DOMAIN-CONTAINING PROTEIN"/>
    <property type="match status" value="1"/>
</dbReference>
<feature type="domain" description="AAA" evidence="1">
    <location>
        <begin position="14"/>
        <end position="131"/>
    </location>
</feature>
<dbReference type="AlphaFoldDB" id="A0A445MUV6"/>
<dbReference type="Pfam" id="PF13173">
    <property type="entry name" value="AAA_14"/>
    <property type="match status" value="1"/>
</dbReference>
<dbReference type="InterPro" id="IPR041682">
    <property type="entry name" value="AAA_14"/>
</dbReference>
<sequence length="374" mass="44097">MRYIAPYILEDIKKKMVFVGGPRQVGKTTLSKAIMAEHFPEGRYFNWDLDEDRQDILRKRWAEDNTLLVFDELHKYPNWKRWIKGIFDTTKGTHSFIVTGSARLDIHRRGGDSLMGRYHYWRLHPFTLDEVPEGISRKKAFERLMKVGGFPEPFLDGDERAARRWRRERFDRVLREDIRDLESIRNIQLLALFLDALRHRVGGLIVLSNLANEIEISPKTAKSWLEVLERMYLVFSIRPFTRSLPRAVLKPPKVYFFDNADTIGDEGARFENLVASALLKRMHFVEDRDGYNCELRYIRDKEGKEVDFALFKEGVLEELIEVKYADEEISRSLIYYANLLKPKKATQIVAHLKRPFDKNGIRVIDPISYFDNFF</sequence>
<feature type="domain" description="DUF4143" evidence="2">
    <location>
        <begin position="176"/>
        <end position="324"/>
    </location>
</feature>
<evidence type="ECO:0000259" key="1">
    <source>
        <dbReference type="Pfam" id="PF13173"/>
    </source>
</evidence>
<evidence type="ECO:0008006" key="4">
    <source>
        <dbReference type="Google" id="ProtNLM"/>
    </source>
</evidence>
<name>A0A445MUV6_9BACT</name>
<protein>
    <recommendedName>
        <fullName evidence="4">AAA+ ATPase domain-containing protein</fullName>
    </recommendedName>
</protein>
<dbReference type="InterPro" id="IPR027417">
    <property type="entry name" value="P-loop_NTPase"/>
</dbReference>